<comment type="caution">
    <text evidence="1">The sequence shown here is derived from an EMBL/GenBank/DDBJ whole genome shotgun (WGS) entry which is preliminary data.</text>
</comment>
<name>A0A0F9FGQ0_9ZZZZ</name>
<proteinExistence type="predicted"/>
<evidence type="ECO:0000313" key="1">
    <source>
        <dbReference type="EMBL" id="KKL77646.1"/>
    </source>
</evidence>
<reference evidence="1" key="1">
    <citation type="journal article" date="2015" name="Nature">
        <title>Complex archaea that bridge the gap between prokaryotes and eukaryotes.</title>
        <authorList>
            <person name="Spang A."/>
            <person name="Saw J.H."/>
            <person name="Jorgensen S.L."/>
            <person name="Zaremba-Niedzwiedzka K."/>
            <person name="Martijn J."/>
            <person name="Lind A.E."/>
            <person name="van Eijk R."/>
            <person name="Schleper C."/>
            <person name="Guy L."/>
            <person name="Ettema T.J."/>
        </authorList>
    </citation>
    <scope>NUCLEOTIDE SEQUENCE</scope>
</reference>
<organism evidence="1">
    <name type="scientific">marine sediment metagenome</name>
    <dbReference type="NCBI Taxonomy" id="412755"/>
    <lineage>
        <taxon>unclassified sequences</taxon>
        <taxon>metagenomes</taxon>
        <taxon>ecological metagenomes</taxon>
    </lineage>
</organism>
<sequence>MLERIHIRVLKGITPQQFTEKVRLFVAEVDGEIGLIGHDTKDKFRDVISAHRRRGPSRSGNRLAKSIKVHQRNLGIIKIVGVGKKNTMNVEAPYWSVVNYGGYLPPPAVGWFGTGNPPDSTLIGKGTEPWYDVKGIGGGASLGGGVWMFPKKPIRPMNFIQTTINLTVNRWRGFWRRQLRSIWNTLPTPPPLTTKIT</sequence>
<dbReference type="EMBL" id="LAZR01023691">
    <property type="protein sequence ID" value="KKL77646.1"/>
    <property type="molecule type" value="Genomic_DNA"/>
</dbReference>
<gene>
    <name evidence="1" type="ORF">LCGC14_2032800</name>
</gene>
<protein>
    <submittedName>
        <fullName evidence="1">Uncharacterized protein</fullName>
    </submittedName>
</protein>
<accession>A0A0F9FGQ0</accession>
<dbReference type="AlphaFoldDB" id="A0A0F9FGQ0"/>